<reference evidence="3 4" key="1">
    <citation type="submission" date="2018-08" db="EMBL/GenBank/DDBJ databases">
        <title>A genome reference for cultivated species of the human gut microbiota.</title>
        <authorList>
            <person name="Zou Y."/>
            <person name="Xue W."/>
            <person name="Luo G."/>
        </authorList>
    </citation>
    <scope>NUCLEOTIDE SEQUENCE [LARGE SCALE GENOMIC DNA]</scope>
    <source>
        <strain evidence="3 4">AF14-18</strain>
    </source>
</reference>
<dbReference type="InterPro" id="IPR010611">
    <property type="entry name" value="3D_dom"/>
</dbReference>
<accession>A0A412ZC31</accession>
<dbReference type="RefSeq" id="WP_118018226.1">
    <property type="nucleotide sequence ID" value="NZ_CAUHGS010000002.1"/>
</dbReference>
<evidence type="ECO:0000256" key="1">
    <source>
        <dbReference type="ARBA" id="ARBA00022729"/>
    </source>
</evidence>
<keyword evidence="1" id="KW-0732">Signal</keyword>
<gene>
    <name evidence="3" type="ORF">DWW02_08370</name>
</gene>
<dbReference type="Pfam" id="PF06725">
    <property type="entry name" value="3D"/>
    <property type="match status" value="1"/>
</dbReference>
<dbReference type="InterPro" id="IPR059180">
    <property type="entry name" value="3D_YorM"/>
</dbReference>
<organism evidence="3 4">
    <name type="scientific">Enterocloster bolteae</name>
    <dbReference type="NCBI Taxonomy" id="208479"/>
    <lineage>
        <taxon>Bacteria</taxon>
        <taxon>Bacillati</taxon>
        <taxon>Bacillota</taxon>
        <taxon>Clostridia</taxon>
        <taxon>Lachnospirales</taxon>
        <taxon>Lachnospiraceae</taxon>
        <taxon>Enterocloster</taxon>
    </lineage>
</organism>
<dbReference type="PANTHER" id="PTHR39160:SF4">
    <property type="entry name" value="RESUSCITATION-PROMOTING FACTOR RPFB"/>
    <property type="match status" value="1"/>
</dbReference>
<comment type="caution">
    <text evidence="3">The sequence shown here is derived from an EMBL/GenBank/DDBJ whole genome shotgun (WGS) entry which is preliminary data.</text>
</comment>
<dbReference type="GO" id="GO:0004553">
    <property type="term" value="F:hydrolase activity, hydrolyzing O-glycosyl compounds"/>
    <property type="evidence" value="ECO:0007669"/>
    <property type="project" value="InterPro"/>
</dbReference>
<evidence type="ECO:0000313" key="4">
    <source>
        <dbReference type="Proteomes" id="UP000284543"/>
    </source>
</evidence>
<name>A0A412ZC31_9FIRM</name>
<feature type="domain" description="3D" evidence="2">
    <location>
        <begin position="229"/>
        <end position="285"/>
    </location>
</feature>
<dbReference type="Proteomes" id="UP000284543">
    <property type="component" value="Unassembled WGS sequence"/>
</dbReference>
<evidence type="ECO:0000313" key="3">
    <source>
        <dbReference type="EMBL" id="RGV77663.1"/>
    </source>
</evidence>
<protein>
    <recommendedName>
        <fullName evidence="2">3D domain-containing protein</fullName>
    </recommendedName>
</protein>
<dbReference type="CDD" id="cd14667">
    <property type="entry name" value="3D_containing_proteins"/>
    <property type="match status" value="1"/>
</dbReference>
<dbReference type="PANTHER" id="PTHR39160">
    <property type="entry name" value="CELL WALL-BINDING PROTEIN YOCH"/>
    <property type="match status" value="1"/>
</dbReference>
<dbReference type="GO" id="GO:0009254">
    <property type="term" value="P:peptidoglycan turnover"/>
    <property type="evidence" value="ECO:0007669"/>
    <property type="project" value="InterPro"/>
</dbReference>
<sequence length="288" mass="32790">MTDNIHGYRMTEFRRSCRRHNMMRKFLRPVIFGCGLIGLVAWILFSQLSTAGAEQMQPNLEGTGTVDNPYAVERLEIISNRESTQSERQTEHQTEFEYLGDWEVAAYSSDESDMTYSGGVPVEHHTAAGILSVFKIGDTVLIDGDTYVIEDKVDEDAKEKLRIYFDSYEEAKRFGRKKCAIYRHSELPEESPYYLGEFQVTGYCSCTICCGEKEERLTKSETVPRASHTVAADPSVIPLGTRIVIDDVVYTVEDTGKAVEGMRLDIFFDSHEEAVRYGRKEKYVYLEG</sequence>
<proteinExistence type="predicted"/>
<dbReference type="InterPro" id="IPR036908">
    <property type="entry name" value="RlpA-like_sf"/>
</dbReference>
<dbReference type="AlphaFoldDB" id="A0A412ZC31"/>
<dbReference type="InterPro" id="IPR051933">
    <property type="entry name" value="Resuscitation_pf_RpfB"/>
</dbReference>
<evidence type="ECO:0000259" key="2">
    <source>
        <dbReference type="Pfam" id="PF06725"/>
    </source>
</evidence>
<dbReference type="GO" id="GO:0019867">
    <property type="term" value="C:outer membrane"/>
    <property type="evidence" value="ECO:0007669"/>
    <property type="project" value="InterPro"/>
</dbReference>
<dbReference type="SUPFAM" id="SSF50685">
    <property type="entry name" value="Barwin-like endoglucanases"/>
    <property type="match status" value="1"/>
</dbReference>
<dbReference type="Gene3D" id="2.40.40.10">
    <property type="entry name" value="RlpA-like domain"/>
    <property type="match status" value="1"/>
</dbReference>
<dbReference type="EMBL" id="QRZM01000002">
    <property type="protein sequence ID" value="RGV77663.1"/>
    <property type="molecule type" value="Genomic_DNA"/>
</dbReference>